<dbReference type="Pfam" id="PF05795">
    <property type="entry name" value="Plasmodium_Vir"/>
    <property type="match status" value="1"/>
</dbReference>
<evidence type="ECO:0000313" key="2">
    <source>
        <dbReference type="EMBL" id="VUZ93659.1"/>
    </source>
</evidence>
<feature type="region of interest" description="Disordered" evidence="1">
    <location>
        <begin position="236"/>
        <end position="269"/>
    </location>
</feature>
<dbReference type="OrthoDB" id="388788at2759"/>
<dbReference type="Proteomes" id="UP000220605">
    <property type="component" value="Chromosome 4"/>
</dbReference>
<proteinExistence type="predicted"/>
<protein>
    <submittedName>
        <fullName evidence="2">VIR protein</fullName>
    </submittedName>
</protein>
<sequence>MSVKPNEPKYFDLGLYNQVKNSFKPCDLKYDSDGRFDKIISKIPENTYVVNWKDKIFTCLHHFLSFNNGFLKYESEDFCRYINFWLNGEVIDKKYEIYRDQFNIFQKFSHEFQKIYANNDSHCCEKYIYKMENDEYNRMKFLYDFFDMYNSLKSSNYQERTTACNNLLSNANTYNDAIDNYYDHHRDLYYKIRYAKNLIEDIIKKPNSECKQNVYFRKPRTLVEEERQKELKRIADEQRKQEEEAERQKQREAEAESQRQRDAEAERQRTKLIQQEIVSHRGMQQMHTTHDAQHERFHQVGSRRSLELENSGEALNLETQQPLLQQQHKDQSEQIVHTPGKEYTNSDGSFLRLSGVSGYITEVLGSVEPAPILGVSGGMGALFLLFKYTPVGTFFGGRRRRNRLIPSGFPGAYPGFPGYEEHYDTTFGPGPINISYQAE</sequence>
<organism evidence="2 3">
    <name type="scientific">Plasmodium vivax</name>
    <name type="common">malaria parasite P. vivax</name>
    <dbReference type="NCBI Taxonomy" id="5855"/>
    <lineage>
        <taxon>Eukaryota</taxon>
        <taxon>Sar</taxon>
        <taxon>Alveolata</taxon>
        <taxon>Apicomplexa</taxon>
        <taxon>Aconoidasida</taxon>
        <taxon>Haemosporida</taxon>
        <taxon>Plasmodiidae</taxon>
        <taxon>Plasmodium</taxon>
        <taxon>Plasmodium (Plasmodium)</taxon>
    </lineage>
</organism>
<reference evidence="3" key="1">
    <citation type="submission" date="2016-07" db="EMBL/GenBank/DDBJ databases">
        <authorList>
            <consortium name="Pathogen Informatics"/>
        </authorList>
    </citation>
    <scope>NUCLEOTIDE SEQUENCE [LARGE SCALE GENOMIC DNA]</scope>
</reference>
<dbReference type="EMBL" id="LT635615">
    <property type="protein sequence ID" value="VUZ93659.1"/>
    <property type="molecule type" value="Genomic_DNA"/>
</dbReference>
<dbReference type="VEuPathDB" id="PlasmoDB:PVPAM_040012100"/>
<dbReference type="AlphaFoldDB" id="A0A564ZPL1"/>
<name>A0A564ZPL1_PLAVI</name>
<dbReference type="VEuPathDB" id="PlasmoDB:PVW1_030005600"/>
<dbReference type="VEuPathDB" id="PlasmoDB:PVP01_0400500"/>
<evidence type="ECO:0000313" key="3">
    <source>
        <dbReference type="Proteomes" id="UP000220605"/>
    </source>
</evidence>
<evidence type="ECO:0000256" key="1">
    <source>
        <dbReference type="SAM" id="MobiDB-lite"/>
    </source>
</evidence>
<dbReference type="InterPro" id="IPR008780">
    <property type="entry name" value="Plasmodium_Vir"/>
</dbReference>
<gene>
    <name evidence="2" type="ORF">PVP01_0400500</name>
</gene>
<accession>A0A564ZPL1</accession>